<name>D7FQ41_ECTSI</name>
<dbReference type="eggNOG" id="KOG1320">
    <property type="taxonomic scope" value="Eukaryota"/>
</dbReference>
<dbReference type="FunFam" id="2.40.10.10:FF:000012">
    <property type="entry name" value="protease Do-like 9"/>
    <property type="match status" value="1"/>
</dbReference>
<keyword evidence="2" id="KW-0645">Protease</keyword>
<evidence type="ECO:0000313" key="10">
    <source>
        <dbReference type="Proteomes" id="UP000002630"/>
    </source>
</evidence>
<dbReference type="AlphaFoldDB" id="D7FQ41"/>
<dbReference type="InterPro" id="IPR041517">
    <property type="entry name" value="DEGP_PDZ"/>
</dbReference>
<evidence type="ECO:0000256" key="1">
    <source>
        <dbReference type="ARBA" id="ARBA00010541"/>
    </source>
</evidence>
<dbReference type="GO" id="GO:0004252">
    <property type="term" value="F:serine-type endopeptidase activity"/>
    <property type="evidence" value="ECO:0007669"/>
    <property type="project" value="InterPro"/>
</dbReference>
<dbReference type="PANTHER" id="PTHR45980">
    <property type="match status" value="1"/>
</dbReference>
<dbReference type="FunCoup" id="D7FQ41">
    <property type="interactions" value="7"/>
</dbReference>
<feature type="region of interest" description="Disordered" evidence="6">
    <location>
        <begin position="495"/>
        <end position="576"/>
    </location>
</feature>
<reference evidence="9 10" key="1">
    <citation type="journal article" date="2010" name="Nature">
        <title>The Ectocarpus genome and the independent evolution of multicellularity in brown algae.</title>
        <authorList>
            <person name="Cock J.M."/>
            <person name="Sterck L."/>
            <person name="Rouze P."/>
            <person name="Scornet D."/>
            <person name="Allen A.E."/>
            <person name="Amoutzias G."/>
            <person name="Anthouard V."/>
            <person name="Artiguenave F."/>
            <person name="Aury J.M."/>
            <person name="Badger J.H."/>
            <person name="Beszteri B."/>
            <person name="Billiau K."/>
            <person name="Bonnet E."/>
            <person name="Bothwell J.H."/>
            <person name="Bowler C."/>
            <person name="Boyen C."/>
            <person name="Brownlee C."/>
            <person name="Carrano C.J."/>
            <person name="Charrier B."/>
            <person name="Cho G.Y."/>
            <person name="Coelho S.M."/>
            <person name="Collen J."/>
            <person name="Corre E."/>
            <person name="Da Silva C."/>
            <person name="Delage L."/>
            <person name="Delaroque N."/>
            <person name="Dittami S.M."/>
            <person name="Doulbeau S."/>
            <person name="Elias M."/>
            <person name="Farnham G."/>
            <person name="Gachon C.M."/>
            <person name="Gschloessl B."/>
            <person name="Heesch S."/>
            <person name="Jabbari K."/>
            <person name="Jubin C."/>
            <person name="Kawai H."/>
            <person name="Kimura K."/>
            <person name="Kloareg B."/>
            <person name="Kupper F.C."/>
            <person name="Lang D."/>
            <person name="Le Bail A."/>
            <person name="Leblanc C."/>
            <person name="Lerouge P."/>
            <person name="Lohr M."/>
            <person name="Lopez P.J."/>
            <person name="Martens C."/>
            <person name="Maumus F."/>
            <person name="Michel G."/>
            <person name="Miranda-Saavedra D."/>
            <person name="Morales J."/>
            <person name="Moreau H."/>
            <person name="Motomura T."/>
            <person name="Nagasato C."/>
            <person name="Napoli C.A."/>
            <person name="Nelson D.R."/>
            <person name="Nyvall-Collen P."/>
            <person name="Peters A.F."/>
            <person name="Pommier C."/>
            <person name="Potin P."/>
            <person name="Poulain J."/>
            <person name="Quesneville H."/>
            <person name="Read B."/>
            <person name="Rensing S.A."/>
            <person name="Ritter A."/>
            <person name="Rousvoal S."/>
            <person name="Samanta M."/>
            <person name="Samson G."/>
            <person name="Schroeder D.C."/>
            <person name="Segurens B."/>
            <person name="Strittmatter M."/>
            <person name="Tonon T."/>
            <person name="Tregear J.W."/>
            <person name="Valentin K."/>
            <person name="von Dassow P."/>
            <person name="Yamagishi T."/>
            <person name="Van de Peer Y."/>
            <person name="Wincker P."/>
        </authorList>
    </citation>
    <scope>NUCLEOTIDE SEQUENCE [LARGE SCALE GENOMIC DNA]</scope>
    <source>
        <strain evidence="10">Ec32 / CCAP1310/4</strain>
    </source>
</reference>
<dbReference type="InParanoid" id="D7FQ41"/>
<proteinExistence type="inferred from homology"/>
<evidence type="ECO:0000259" key="7">
    <source>
        <dbReference type="Pfam" id="PF13180"/>
    </source>
</evidence>
<dbReference type="InterPro" id="IPR009003">
    <property type="entry name" value="Peptidase_S1_PA"/>
</dbReference>
<dbReference type="PANTHER" id="PTHR45980:SF18">
    <property type="entry name" value="PROTEASE DO-LIKE 9"/>
    <property type="match status" value="1"/>
</dbReference>
<evidence type="ECO:0000256" key="3">
    <source>
        <dbReference type="ARBA" id="ARBA00022801"/>
    </source>
</evidence>
<dbReference type="Pfam" id="PF13180">
    <property type="entry name" value="PDZ_2"/>
    <property type="match status" value="1"/>
</dbReference>
<protein>
    <recommendedName>
        <fullName evidence="11">Protease Do-like PDZ domain-containing protein</fullName>
    </recommendedName>
</protein>
<dbReference type="Gene3D" id="2.30.42.10">
    <property type="match status" value="1"/>
</dbReference>
<dbReference type="Gene3D" id="2.40.10.10">
    <property type="entry name" value="Trypsin-like serine proteases"/>
    <property type="match status" value="2"/>
</dbReference>
<dbReference type="InterPro" id="IPR036034">
    <property type="entry name" value="PDZ_sf"/>
</dbReference>
<dbReference type="OrthoDB" id="4217619at2759"/>
<dbReference type="InterPro" id="IPR043504">
    <property type="entry name" value="Peptidase_S1_PA_chymotrypsin"/>
</dbReference>
<keyword evidence="4" id="KW-0720">Serine protease</keyword>
<feature type="compositionally biased region" description="Basic and acidic residues" evidence="6">
    <location>
        <begin position="561"/>
        <end position="575"/>
    </location>
</feature>
<evidence type="ECO:0000256" key="4">
    <source>
        <dbReference type="ARBA" id="ARBA00022825"/>
    </source>
</evidence>
<keyword evidence="5" id="KW-0843">Virulence</keyword>
<evidence type="ECO:0008006" key="11">
    <source>
        <dbReference type="Google" id="ProtNLM"/>
    </source>
</evidence>
<evidence type="ECO:0000256" key="6">
    <source>
        <dbReference type="SAM" id="MobiDB-lite"/>
    </source>
</evidence>
<feature type="region of interest" description="Disordered" evidence="6">
    <location>
        <begin position="605"/>
        <end position="633"/>
    </location>
</feature>
<dbReference type="Pfam" id="PF17815">
    <property type="entry name" value="PDZ_3"/>
    <property type="match status" value="1"/>
</dbReference>
<dbReference type="EMBL" id="FN648375">
    <property type="protein sequence ID" value="CBJ48373.1"/>
    <property type="molecule type" value="Genomic_DNA"/>
</dbReference>
<dbReference type="SUPFAM" id="SSF50156">
    <property type="entry name" value="PDZ domain-like"/>
    <property type="match status" value="1"/>
</dbReference>
<dbReference type="Gene3D" id="3.20.190.20">
    <property type="match status" value="1"/>
</dbReference>
<dbReference type="STRING" id="2880.D7FQ41"/>
<dbReference type="Proteomes" id="UP000002630">
    <property type="component" value="Linkage Group LG02"/>
</dbReference>
<gene>
    <name evidence="9" type="ORF">Esi_0002_0146</name>
</gene>
<evidence type="ECO:0000256" key="2">
    <source>
        <dbReference type="ARBA" id="ARBA00022670"/>
    </source>
</evidence>
<dbReference type="EMBL" id="FN649727">
    <property type="protein sequence ID" value="CBJ48373.1"/>
    <property type="molecule type" value="Genomic_DNA"/>
</dbReference>
<dbReference type="GO" id="GO:0006508">
    <property type="term" value="P:proteolysis"/>
    <property type="evidence" value="ECO:0007669"/>
    <property type="project" value="UniProtKB-KW"/>
</dbReference>
<evidence type="ECO:0000313" key="9">
    <source>
        <dbReference type="EMBL" id="CBJ48373.1"/>
    </source>
</evidence>
<dbReference type="InterPro" id="IPR046449">
    <property type="entry name" value="DEGP_PDZ_sf"/>
</dbReference>
<feature type="domain" description="PDZ" evidence="7">
    <location>
        <begin position="231"/>
        <end position="331"/>
    </location>
</feature>
<organism evidence="9 10">
    <name type="scientific">Ectocarpus siliculosus</name>
    <name type="common">Brown alga</name>
    <name type="synonym">Conferva siliculosa</name>
    <dbReference type="NCBI Taxonomy" id="2880"/>
    <lineage>
        <taxon>Eukaryota</taxon>
        <taxon>Sar</taxon>
        <taxon>Stramenopiles</taxon>
        <taxon>Ochrophyta</taxon>
        <taxon>PX clade</taxon>
        <taxon>Phaeophyceae</taxon>
        <taxon>Ectocarpales</taxon>
        <taxon>Ectocarpaceae</taxon>
        <taxon>Ectocarpus</taxon>
    </lineage>
</organism>
<comment type="similarity">
    <text evidence="1">Belongs to the peptidase S1C family.</text>
</comment>
<accession>D7FQ41</accession>
<dbReference type="PRINTS" id="PR00834">
    <property type="entry name" value="PROTEASES2C"/>
</dbReference>
<sequence>MNAFGGRSAVFVDDREFMEETLDNVLRIYCTHNMPNWSLPWQRLKQEQSTSTGFVIDGRRIITNAHAVEYSTMIQVRRRGCDRKFQASRYAVGEECDLAILTVEDEEFWEGAAPLAFGELPELTDDVSVIGYPVGGECISITAGVVSRVEMTVYAQAEKELLSIQIDAAINPGNSGGPVVNDDGEVVGVAFQSLDGSDVENIGYVVPVNVLEHFLEDVRRHDGKYLGFPRLGITHQHLESPALRGSLRMSPQQTGVMITGVQPTCPAVNVLRKGDVIMKVDGIRVANDGSIPFRAGERVALKYYMSQLFPEDKTEVELLRDDSVMSVTVPLYVSDFLCPVHFGGRAPSYFVLGGLVFTVMSAPYLEHEIEEGAGGLAHLLSTAEHGVRASNDEDIVILTQVLAHEVNVGYEGFSNMQLLSFNGERVKSLKHLVRLADANRQEFLRFELFRDRLIVLEAAGVPDATTQICKDNSIPSPRSSDLVFDAANSRTTASAVAGDEMVVPPASREEEEEEVEDPQRQPHSAGVNGGKPPRQPSIPGTVVPVRRKPGGRAGEGGTAARRAEPRRGAGKERGARLRSAVAAAGASAVALGGLRIEGRDFLPRLRTGAKRRSRGGGGESGERKQRTISWRGG</sequence>
<dbReference type="SUPFAM" id="SSF50494">
    <property type="entry name" value="Trypsin-like serine proteases"/>
    <property type="match status" value="1"/>
</dbReference>
<evidence type="ECO:0000256" key="5">
    <source>
        <dbReference type="ARBA" id="ARBA00023026"/>
    </source>
</evidence>
<keyword evidence="10" id="KW-1185">Reference proteome</keyword>
<feature type="domain" description="Protease Do-like PDZ" evidence="8">
    <location>
        <begin position="339"/>
        <end position="481"/>
    </location>
</feature>
<keyword evidence="3" id="KW-0378">Hydrolase</keyword>
<dbReference type="InterPro" id="IPR001478">
    <property type="entry name" value="PDZ"/>
</dbReference>
<dbReference type="InterPro" id="IPR001940">
    <property type="entry name" value="Peptidase_S1C"/>
</dbReference>
<dbReference type="Pfam" id="PF13365">
    <property type="entry name" value="Trypsin_2"/>
    <property type="match status" value="1"/>
</dbReference>
<evidence type="ECO:0000259" key="8">
    <source>
        <dbReference type="Pfam" id="PF17815"/>
    </source>
</evidence>
<dbReference type="OMA" id="HCEPNYS"/>